<dbReference type="KEGG" id="cbac:JI75_03865"/>
<dbReference type="SUPFAM" id="SSF48013">
    <property type="entry name" value="NusB-like"/>
    <property type="match status" value="1"/>
</dbReference>
<sequence>MAPGRNTREKLEELREVEREKRAGEKKGGGPDTNEDGTVRFYKNAASPARLAALQVTRIVRMREAYAQEVIETVVDSSDMSEADRAFATLLSLGVVSTYGVLDEVINRALDRPADAFSDVRDALRISTYELIFLGKQPHAAIDQGVELVRAISPSAHGLGNAILHRIERMRGEFPFGDPNTDIDALARVYAFPKWMTRRLVEDMGAKDAATFLRVSNDPAPLFIAVNALKATDGEVIEAFSACDAALTPVLVNGTAVAGCFHVSNPRVLVEGAIARLFEDGKILVSDASAQLIASRVLGDEKPASVLEVGAGRGTKTILIQSDAQRRFGSQVDLTSLDLHEFKVGLLRDRARAYGADLSDALVGNATRLETVLGDRTFATVFVDAPCSGLGTLRRHPEIRWRINKENIDAVGETSFAMLCSAAEHVEEGGRLVFSTCTVTYDENTGMVKRFLESPAGSRFALAPIDGAPCISTKLDEGSPDAHFAACFVRKG</sequence>
<evidence type="ECO:0000313" key="8">
    <source>
        <dbReference type="EMBL" id="AJC11930.1"/>
    </source>
</evidence>
<evidence type="ECO:0000256" key="4">
    <source>
        <dbReference type="ARBA" id="ARBA00022884"/>
    </source>
</evidence>
<dbReference type="InterPro" id="IPR035926">
    <property type="entry name" value="NusB-like_sf"/>
</dbReference>
<feature type="binding site" evidence="5">
    <location>
        <position position="384"/>
    </location>
    <ligand>
        <name>S-adenosyl-L-methionine</name>
        <dbReference type="ChEBI" id="CHEBI:59789"/>
    </ligand>
</feature>
<dbReference type="InterPro" id="IPR029063">
    <property type="entry name" value="SAM-dependent_MTases_sf"/>
</dbReference>
<dbReference type="AlphaFoldDB" id="A0A0A8B3F4"/>
<keyword evidence="4 5" id="KW-0694">RNA-binding</keyword>
<dbReference type="GO" id="GO:0001510">
    <property type="term" value="P:RNA methylation"/>
    <property type="evidence" value="ECO:0007669"/>
    <property type="project" value="InterPro"/>
</dbReference>
<dbReference type="Proteomes" id="UP000031121">
    <property type="component" value="Chromosome"/>
</dbReference>
<dbReference type="GO" id="GO:0006355">
    <property type="term" value="P:regulation of DNA-templated transcription"/>
    <property type="evidence" value="ECO:0007669"/>
    <property type="project" value="InterPro"/>
</dbReference>
<dbReference type="Pfam" id="PF01029">
    <property type="entry name" value="NusB"/>
    <property type="match status" value="1"/>
</dbReference>
<evidence type="ECO:0000256" key="6">
    <source>
        <dbReference type="SAM" id="MobiDB-lite"/>
    </source>
</evidence>
<evidence type="ECO:0000259" key="7">
    <source>
        <dbReference type="PROSITE" id="PS51686"/>
    </source>
</evidence>
<keyword evidence="2 5" id="KW-0808">Transferase</keyword>
<dbReference type="EMBL" id="CP009302">
    <property type="protein sequence ID" value="AJC11930.1"/>
    <property type="molecule type" value="Genomic_DNA"/>
</dbReference>
<name>A0A0A8B3F4_9ACTN</name>
<gene>
    <name evidence="8" type="ORF">JI75_03865</name>
</gene>
<dbReference type="PANTHER" id="PTHR22807">
    <property type="entry name" value="NOP2 YEAST -RELATED NOL1/NOP2/FMU SUN DOMAIN-CONTAINING"/>
    <property type="match status" value="1"/>
</dbReference>
<keyword evidence="3 5" id="KW-0949">S-adenosyl-L-methionine</keyword>
<feature type="binding site" evidence="5">
    <location>
        <position position="338"/>
    </location>
    <ligand>
        <name>S-adenosyl-L-methionine</name>
        <dbReference type="ChEBI" id="CHEBI:59789"/>
    </ligand>
</feature>
<accession>A0A0A8B3F4</accession>
<comment type="caution">
    <text evidence="5">Lacks conserved residue(s) required for the propagation of feature annotation.</text>
</comment>
<comment type="similarity">
    <text evidence="5">Belongs to the class I-like SAM-binding methyltransferase superfamily. RsmB/NOP family.</text>
</comment>
<dbReference type="Gene3D" id="1.10.940.10">
    <property type="entry name" value="NusB-like"/>
    <property type="match status" value="1"/>
</dbReference>
<evidence type="ECO:0000256" key="3">
    <source>
        <dbReference type="ARBA" id="ARBA00022691"/>
    </source>
</evidence>
<feature type="domain" description="SAM-dependent MTase RsmB/NOP-type" evidence="7">
    <location>
        <begin position="212"/>
        <end position="491"/>
    </location>
</feature>
<dbReference type="PANTHER" id="PTHR22807:SF53">
    <property type="entry name" value="RIBOSOMAL RNA SMALL SUBUNIT METHYLTRANSFERASE B-RELATED"/>
    <property type="match status" value="1"/>
</dbReference>
<keyword evidence="9" id="KW-1185">Reference proteome</keyword>
<evidence type="ECO:0000313" key="9">
    <source>
        <dbReference type="Proteomes" id="UP000031121"/>
    </source>
</evidence>
<dbReference type="SUPFAM" id="SSF53335">
    <property type="entry name" value="S-adenosyl-L-methionine-dependent methyltransferases"/>
    <property type="match status" value="1"/>
</dbReference>
<reference evidence="9" key="1">
    <citation type="submission" date="2014-08" db="EMBL/GenBank/DDBJ databases">
        <title>Coriobacteriaceae sp. complete genome.</title>
        <authorList>
            <person name="Looft T."/>
            <person name="Bayles D.O."/>
            <person name="Stanton T.B."/>
        </authorList>
    </citation>
    <scope>NUCLEOTIDE SEQUENCE [LARGE SCALE GENOMIC DNA]</scope>
    <source>
        <strain evidence="9">68-1-3</strain>
    </source>
</reference>
<dbReference type="PROSITE" id="PS51686">
    <property type="entry name" value="SAM_MT_RSMB_NOP"/>
    <property type="match status" value="1"/>
</dbReference>
<dbReference type="InterPro" id="IPR023267">
    <property type="entry name" value="RCMT"/>
</dbReference>
<dbReference type="PRINTS" id="PR02008">
    <property type="entry name" value="RCMTFAMILY"/>
</dbReference>
<dbReference type="Gene3D" id="3.40.50.150">
    <property type="entry name" value="Vaccinia Virus protein VP39"/>
    <property type="match status" value="1"/>
</dbReference>
<dbReference type="Gene3D" id="3.30.70.1170">
    <property type="entry name" value="Sun protein, domain 3"/>
    <property type="match status" value="1"/>
</dbReference>
<dbReference type="InterPro" id="IPR049560">
    <property type="entry name" value="MeTrfase_RsmB-F_NOP2_cat"/>
</dbReference>
<feature type="region of interest" description="Disordered" evidence="6">
    <location>
        <begin position="1"/>
        <end position="38"/>
    </location>
</feature>
<dbReference type="GO" id="GO:0008173">
    <property type="term" value="F:RNA methyltransferase activity"/>
    <property type="evidence" value="ECO:0007669"/>
    <property type="project" value="InterPro"/>
</dbReference>
<dbReference type="InterPro" id="IPR006027">
    <property type="entry name" value="NusB_RsmB_TIM44"/>
</dbReference>
<dbReference type="InterPro" id="IPR001678">
    <property type="entry name" value="MeTrfase_RsmB-F_NOP2_dom"/>
</dbReference>
<protein>
    <submittedName>
        <fullName evidence="8">Antitermination protein NusB</fullName>
    </submittedName>
</protein>
<reference evidence="8 9" key="2">
    <citation type="journal article" date="2015" name="Genome Announc.">
        <title>Complete Genome Sequence of Coriobacteriaceae Strain 68-1-3, a Novel Mucus-Degrading Isolate from the Swine Intestinal Tract.</title>
        <authorList>
            <person name="Looft T."/>
            <person name="Bayles D.O."/>
            <person name="Alt D.P."/>
            <person name="Stanton T.B."/>
        </authorList>
    </citation>
    <scope>NUCLEOTIDE SEQUENCE [LARGE SCALE GENOMIC DNA]</scope>
    <source>
        <strain evidence="8 9">68-1-3</strain>
    </source>
</reference>
<organism evidence="8 9">
    <name type="scientific">Berryella intestinalis</name>
    <dbReference type="NCBI Taxonomy" id="1531429"/>
    <lineage>
        <taxon>Bacteria</taxon>
        <taxon>Bacillati</taxon>
        <taxon>Actinomycetota</taxon>
        <taxon>Coriobacteriia</taxon>
        <taxon>Eggerthellales</taxon>
        <taxon>Eggerthellaceae</taxon>
        <taxon>Berryella</taxon>
    </lineage>
</organism>
<evidence type="ECO:0000256" key="5">
    <source>
        <dbReference type="PROSITE-ProRule" id="PRU01023"/>
    </source>
</evidence>
<dbReference type="GO" id="GO:0003723">
    <property type="term" value="F:RNA binding"/>
    <property type="evidence" value="ECO:0007669"/>
    <property type="project" value="UniProtKB-UniRule"/>
</dbReference>
<dbReference type="HOGENOM" id="CLU_005316_0_3_11"/>
<keyword evidence="1 5" id="KW-0489">Methyltransferase</keyword>
<feature type="active site" description="Nucleophile" evidence="5">
    <location>
        <position position="437"/>
    </location>
</feature>
<evidence type="ECO:0000256" key="1">
    <source>
        <dbReference type="ARBA" id="ARBA00022603"/>
    </source>
</evidence>
<dbReference type="Pfam" id="PF01189">
    <property type="entry name" value="Methyltr_RsmB-F"/>
    <property type="match status" value="1"/>
</dbReference>
<proteinExistence type="inferred from homology"/>
<feature type="compositionally biased region" description="Basic and acidic residues" evidence="6">
    <location>
        <begin position="1"/>
        <end position="29"/>
    </location>
</feature>
<evidence type="ECO:0000256" key="2">
    <source>
        <dbReference type="ARBA" id="ARBA00022679"/>
    </source>
</evidence>
<dbReference type="STRING" id="1531429.JI75_03865"/>